<proteinExistence type="predicted"/>
<dbReference type="AlphaFoldDB" id="A0A1J7J340"/>
<sequence length="172" mass="19571">METPQLFSFFVFFQHPWGWQARWSWLQPGQHSYTASSRGCVQFECNRRSFRSAATRSTSSLSLPRPLRQYAAAPSASSLRHYIPSDRYCHKASRPYRRGSARIADAAPATHTIDEACTRTPASERAIDAWRRRNVGCSSMMPWCSSTRSAIFSALQSHLVQDRDVARPRPCT</sequence>
<dbReference type="Proteomes" id="UP000182658">
    <property type="component" value="Unassembled WGS sequence"/>
</dbReference>
<protein>
    <submittedName>
        <fullName evidence="1">Uncharacterized protein</fullName>
    </submittedName>
</protein>
<dbReference type="EMBL" id="KV875104">
    <property type="protein sequence ID" value="OIW24232.1"/>
    <property type="molecule type" value="Genomic_DNA"/>
</dbReference>
<evidence type="ECO:0000313" key="2">
    <source>
        <dbReference type="Proteomes" id="UP000182658"/>
    </source>
</evidence>
<accession>A0A1J7J340</accession>
<evidence type="ECO:0000313" key="1">
    <source>
        <dbReference type="EMBL" id="OIW24232.1"/>
    </source>
</evidence>
<gene>
    <name evidence="1" type="ORF">CONLIGDRAFT_107989</name>
</gene>
<keyword evidence="2" id="KW-1185">Reference proteome</keyword>
<reference evidence="1 2" key="1">
    <citation type="submission" date="2016-10" db="EMBL/GenBank/DDBJ databases">
        <title>Draft genome sequence of Coniochaeta ligniaria NRRL30616, a lignocellulolytic fungus for bioabatement of inhibitors in plant biomass hydrolysates.</title>
        <authorList>
            <consortium name="DOE Joint Genome Institute"/>
            <person name="Jimenez D.J."/>
            <person name="Hector R.E."/>
            <person name="Riley R."/>
            <person name="Sun H."/>
            <person name="Grigoriev I.V."/>
            <person name="Van Elsas J.D."/>
            <person name="Nichols N.N."/>
        </authorList>
    </citation>
    <scope>NUCLEOTIDE SEQUENCE [LARGE SCALE GENOMIC DNA]</scope>
    <source>
        <strain evidence="1 2">NRRL 30616</strain>
    </source>
</reference>
<name>A0A1J7J340_9PEZI</name>
<dbReference type="InParanoid" id="A0A1J7J340"/>
<organism evidence="1 2">
    <name type="scientific">Coniochaeta ligniaria NRRL 30616</name>
    <dbReference type="NCBI Taxonomy" id="1408157"/>
    <lineage>
        <taxon>Eukaryota</taxon>
        <taxon>Fungi</taxon>
        <taxon>Dikarya</taxon>
        <taxon>Ascomycota</taxon>
        <taxon>Pezizomycotina</taxon>
        <taxon>Sordariomycetes</taxon>
        <taxon>Sordariomycetidae</taxon>
        <taxon>Coniochaetales</taxon>
        <taxon>Coniochaetaceae</taxon>
        <taxon>Coniochaeta</taxon>
    </lineage>
</organism>